<gene>
    <name evidence="1" type="ORF">LMH87_001253</name>
</gene>
<reference evidence="1" key="1">
    <citation type="journal article" date="2023" name="Access Microbiol">
        <title>De-novo genome assembly for Akanthomyces muscarius, a biocontrol agent of insect agricultural pests.</title>
        <authorList>
            <person name="Erdos Z."/>
            <person name="Studholme D.J."/>
            <person name="Raymond B."/>
            <person name="Sharma M."/>
        </authorList>
    </citation>
    <scope>NUCLEOTIDE SEQUENCE</scope>
    <source>
        <strain evidence="1">Ve6</strain>
    </source>
</reference>
<proteinExistence type="predicted"/>
<comment type="caution">
    <text evidence="1">The sequence shown here is derived from an EMBL/GenBank/DDBJ whole genome shotgun (WGS) entry which is preliminary data.</text>
</comment>
<dbReference type="GeneID" id="80888412"/>
<dbReference type="EMBL" id="JAJHUN010000007">
    <property type="protein sequence ID" value="KAJ4156039.1"/>
    <property type="molecule type" value="Genomic_DNA"/>
</dbReference>
<dbReference type="AlphaFoldDB" id="A0A9W8QH16"/>
<keyword evidence="2" id="KW-1185">Reference proteome</keyword>
<dbReference type="RefSeq" id="XP_056056163.1">
    <property type="nucleotide sequence ID" value="XM_056199303.1"/>
</dbReference>
<accession>A0A9W8QH16</accession>
<organism evidence="1 2">
    <name type="scientific">Akanthomyces muscarius</name>
    <name type="common">Entomopathogenic fungus</name>
    <name type="synonym">Lecanicillium muscarium</name>
    <dbReference type="NCBI Taxonomy" id="2231603"/>
    <lineage>
        <taxon>Eukaryota</taxon>
        <taxon>Fungi</taxon>
        <taxon>Dikarya</taxon>
        <taxon>Ascomycota</taxon>
        <taxon>Pezizomycotina</taxon>
        <taxon>Sordariomycetes</taxon>
        <taxon>Hypocreomycetidae</taxon>
        <taxon>Hypocreales</taxon>
        <taxon>Cordycipitaceae</taxon>
        <taxon>Akanthomyces</taxon>
    </lineage>
</organism>
<protein>
    <submittedName>
        <fullName evidence="1">Uncharacterized protein</fullName>
    </submittedName>
</protein>
<name>A0A9W8QH16_AKAMU</name>
<dbReference type="Proteomes" id="UP001144673">
    <property type="component" value="Chromosome 6"/>
</dbReference>
<evidence type="ECO:0000313" key="1">
    <source>
        <dbReference type="EMBL" id="KAJ4156039.1"/>
    </source>
</evidence>
<dbReference type="KEGG" id="amus:LMH87_001253"/>
<evidence type="ECO:0000313" key="2">
    <source>
        <dbReference type="Proteomes" id="UP001144673"/>
    </source>
</evidence>
<sequence length="379" mass="42274">MSLHSFWAAECVTITPLMHFFLVAKIGREYCPLVVVAQSPPDDGQWMALRKEFVLDRIKGVYEWLTSTQRHCGLVAELEAATDVYGGGRDNVPGAGGNVRASPLLTIEQKKALKRDPHPARFPYLAHSFLQIIKDRPVRSLNLQREATMHWGLAQLGTTFKYEDMRNQAVIFDITDLDNISMGVLRGERAGGREMCFVEDWAGKDRVAQFDDNFPQLPLMDQSVQKMFWPIAMQVPEAPPKLAVTDCETLINLILGDVSNDGYIGLVDVWHLTAGVVAAALADGSVREAVVKLAFCSAIFSGPNDRAGFEAMTSAIRHLPRLRSLYIAEPPHPGLTVQTRARELEIQQAFRRVFQAYCPPNITLGMTIYSSECANWLQL</sequence>